<feature type="region of interest" description="Disordered" evidence="1">
    <location>
        <begin position="281"/>
        <end position="302"/>
    </location>
</feature>
<feature type="compositionally biased region" description="Basic and acidic residues" evidence="1">
    <location>
        <begin position="292"/>
        <end position="302"/>
    </location>
</feature>
<evidence type="ECO:0000313" key="4">
    <source>
        <dbReference type="Proteomes" id="UP001178507"/>
    </source>
</evidence>
<evidence type="ECO:0000256" key="1">
    <source>
        <dbReference type="SAM" id="MobiDB-lite"/>
    </source>
</evidence>
<feature type="region of interest" description="Disordered" evidence="1">
    <location>
        <begin position="88"/>
        <end position="111"/>
    </location>
</feature>
<name>A0AA36I4Q7_9DINO</name>
<dbReference type="InterPro" id="IPR000626">
    <property type="entry name" value="Ubiquitin-like_dom"/>
</dbReference>
<feature type="compositionally biased region" description="Polar residues" evidence="1">
    <location>
        <begin position="233"/>
        <end position="242"/>
    </location>
</feature>
<comment type="caution">
    <text evidence="3">The sequence shown here is derived from an EMBL/GenBank/DDBJ whole genome shotgun (WGS) entry which is preliminary data.</text>
</comment>
<evidence type="ECO:0000259" key="2">
    <source>
        <dbReference type="PROSITE" id="PS50053"/>
    </source>
</evidence>
<dbReference type="EMBL" id="CAUJNA010000646">
    <property type="protein sequence ID" value="CAJ1379654.1"/>
    <property type="molecule type" value="Genomic_DNA"/>
</dbReference>
<feature type="region of interest" description="Disordered" evidence="1">
    <location>
        <begin position="418"/>
        <end position="437"/>
    </location>
</feature>
<gene>
    <name evidence="3" type="ORF">EVOR1521_LOCUS7832</name>
</gene>
<proteinExistence type="predicted"/>
<feature type="region of interest" description="Disordered" evidence="1">
    <location>
        <begin position="226"/>
        <end position="269"/>
    </location>
</feature>
<dbReference type="Proteomes" id="UP001178507">
    <property type="component" value="Unassembled WGS sequence"/>
</dbReference>
<keyword evidence="4" id="KW-1185">Reference proteome</keyword>
<reference evidence="3" key="1">
    <citation type="submission" date="2023-08" db="EMBL/GenBank/DDBJ databases">
        <authorList>
            <person name="Chen Y."/>
            <person name="Shah S."/>
            <person name="Dougan E. K."/>
            <person name="Thang M."/>
            <person name="Chan C."/>
        </authorList>
    </citation>
    <scope>NUCLEOTIDE SEQUENCE</scope>
</reference>
<dbReference type="AlphaFoldDB" id="A0AA36I4Q7"/>
<evidence type="ECO:0000313" key="3">
    <source>
        <dbReference type="EMBL" id="CAJ1379654.1"/>
    </source>
</evidence>
<dbReference type="PROSITE" id="PS50053">
    <property type="entry name" value="UBIQUITIN_2"/>
    <property type="match status" value="1"/>
</dbReference>
<accession>A0AA36I4Q7</accession>
<sequence>MPAFQAQRAQLQRSGAAAAAALARAEAEAADARREAEAKRREAQRLAEEEATRASQLVLLEKALEELGAELHNLQESTHSLEVTLDMEKTSSKGLEDSVADAEEKRRGSERECQRLSELLESLSVSGSNLASLAKAVSAKQQEQLQLTQELANKKRDALLQTQSIQGRLDETRMLKDQLSEARGTDAPNDTCAAELLALTASLAEARGKAEEARSRRQQLEAEATELERQLEAQGSQQQNQDNMDKEQSASLEQSHAMDWKPKKSTRRRIVCPVREAGSSLGSLPKLPELSNVKDRNRSDRTEKPLALTVRVMYFSHDGTQADTGSQVSLQLSTSSTVEELLRSVRESVGCEKGRLLFRMRPLTDMAATLEECGVVRDPHAVHLLLGRRHRPKEVVERAAQEAAELQLAMSLAAAEAALRPKRRKAEAPDEKEDELS</sequence>
<organism evidence="3 4">
    <name type="scientific">Effrenium voratum</name>
    <dbReference type="NCBI Taxonomy" id="2562239"/>
    <lineage>
        <taxon>Eukaryota</taxon>
        <taxon>Sar</taxon>
        <taxon>Alveolata</taxon>
        <taxon>Dinophyceae</taxon>
        <taxon>Suessiales</taxon>
        <taxon>Symbiodiniaceae</taxon>
        <taxon>Effrenium</taxon>
    </lineage>
</organism>
<feature type="domain" description="Ubiquitin-like" evidence="2">
    <location>
        <begin position="306"/>
        <end position="375"/>
    </location>
</feature>
<protein>
    <recommendedName>
        <fullName evidence="2">Ubiquitin-like domain-containing protein</fullName>
    </recommendedName>
</protein>